<feature type="region of interest" description="Disordered" evidence="1">
    <location>
        <begin position="307"/>
        <end position="345"/>
    </location>
</feature>
<reference evidence="3" key="1">
    <citation type="submission" date="2019-06" db="EMBL/GenBank/DDBJ databases">
        <title>Draft genome sequence of the griseofulvin-producing fungus Xylaria cubensis strain G536.</title>
        <authorList>
            <person name="Mead M.E."/>
            <person name="Raja H.A."/>
            <person name="Steenwyk J.L."/>
            <person name="Knowles S.L."/>
            <person name="Oberlies N.H."/>
            <person name="Rokas A."/>
        </authorList>
    </citation>
    <scope>NUCLEOTIDE SEQUENCE [LARGE SCALE GENOMIC DNA]</scope>
    <source>
        <strain evidence="3">G536</strain>
    </source>
</reference>
<gene>
    <name evidence="2" type="ORF">FHL15_005889</name>
</gene>
<dbReference type="OrthoDB" id="5343483at2759"/>
<feature type="compositionally biased region" description="Basic and acidic residues" evidence="1">
    <location>
        <begin position="317"/>
        <end position="332"/>
    </location>
</feature>
<keyword evidence="3" id="KW-1185">Reference proteome</keyword>
<sequence>MASQQSFPDDKIAHNVKREKTMDLQNYSLNTVIGSNTLLWQLPKQWTKAHLRALRVDRKSDGHIYHLDGDEEKLSLHAIIPDISPSLIEYRIKMIIQQTAPLGKALYLSKILISSVPTPGLVRRDGDSLGLDIKPVPFIFDRKCNLGLAVGRRTYLLPLSFSFNLGSFMLPYIDSWQIRQVPVYPSPIDRSLQTYEPCIAAILIALAQRSGRSTDDSRVTKTQLLFTHRFDDDNIYIYTAHIGQPLLERFRHPCKPPTTNARPYKTPYLIKLQHQLVPYKPFGTFAWRLLAALSITVTIMAEDNHIDGQKKRKRMQAHNETDPKRSRQETPRARVSILYTNRKRE</sequence>
<name>A0A553HZC5_9PEZI</name>
<dbReference type="EMBL" id="VFLP01000030">
    <property type="protein sequence ID" value="TRX93310.1"/>
    <property type="molecule type" value="Genomic_DNA"/>
</dbReference>
<organism evidence="2 3">
    <name type="scientific">Xylaria flabelliformis</name>
    <dbReference type="NCBI Taxonomy" id="2512241"/>
    <lineage>
        <taxon>Eukaryota</taxon>
        <taxon>Fungi</taxon>
        <taxon>Dikarya</taxon>
        <taxon>Ascomycota</taxon>
        <taxon>Pezizomycotina</taxon>
        <taxon>Sordariomycetes</taxon>
        <taxon>Xylariomycetidae</taxon>
        <taxon>Xylariales</taxon>
        <taxon>Xylariaceae</taxon>
        <taxon>Xylaria</taxon>
    </lineage>
</organism>
<accession>A0A553HZC5</accession>
<dbReference type="Proteomes" id="UP000319160">
    <property type="component" value="Unassembled WGS sequence"/>
</dbReference>
<proteinExistence type="predicted"/>
<evidence type="ECO:0000313" key="2">
    <source>
        <dbReference type="EMBL" id="TRX93310.1"/>
    </source>
</evidence>
<comment type="caution">
    <text evidence="2">The sequence shown here is derived from an EMBL/GenBank/DDBJ whole genome shotgun (WGS) entry which is preliminary data.</text>
</comment>
<evidence type="ECO:0000256" key="1">
    <source>
        <dbReference type="SAM" id="MobiDB-lite"/>
    </source>
</evidence>
<dbReference type="AlphaFoldDB" id="A0A553HZC5"/>
<protein>
    <submittedName>
        <fullName evidence="2">Uncharacterized protein</fullName>
    </submittedName>
</protein>
<evidence type="ECO:0000313" key="3">
    <source>
        <dbReference type="Proteomes" id="UP000319160"/>
    </source>
</evidence>